<evidence type="ECO:0000256" key="1">
    <source>
        <dbReference type="SAM" id="Phobius"/>
    </source>
</evidence>
<dbReference type="Gene3D" id="1.20.5.2700">
    <property type="match status" value="1"/>
</dbReference>
<name>A0ABT3CMN3_9MYCO</name>
<feature type="transmembrane region" description="Helical" evidence="1">
    <location>
        <begin position="26"/>
        <end position="45"/>
    </location>
</feature>
<sequence length="151" mass="16113">AIGGTLEHWLAPVVGAVPDTQHPTPIWTLTTLTLTAVATGIATAYRMYATRTVKAVPSEWVSLPVFAARNDLYGDVLNERLLMVPGRRLSHVLHIVDVQGVDGFVEAVPRVIGALSMRIRLLQNGFARSYAVAIFVGATAVLGGLAAVRLS</sequence>
<evidence type="ECO:0000313" key="2">
    <source>
        <dbReference type="EMBL" id="MCV7230819.1"/>
    </source>
</evidence>
<comment type="caution">
    <text evidence="2">The sequence shown here is derived from an EMBL/GenBank/DDBJ whole genome shotgun (WGS) entry which is preliminary data.</text>
</comment>
<reference evidence="2 3" key="1">
    <citation type="journal article" date="2022" name="BMC Genomics">
        <title>Comparative genome analysis of mycobacteria focusing on tRNA and non-coding RNA.</title>
        <authorList>
            <person name="Behra P.R.K."/>
            <person name="Pettersson B.M.F."/>
            <person name="Ramesh M."/>
            <person name="Das S."/>
            <person name="Dasgupta S."/>
            <person name="Kirsebom L.A."/>
        </authorList>
    </citation>
    <scope>NUCLEOTIDE SEQUENCE [LARGE SCALE GENOMIC DNA]</scope>
    <source>
        <strain evidence="2 3">DSM 44078</strain>
    </source>
</reference>
<proteinExistence type="predicted"/>
<feature type="non-terminal residue" evidence="2">
    <location>
        <position position="1"/>
    </location>
</feature>
<feature type="transmembrane region" description="Helical" evidence="1">
    <location>
        <begin position="127"/>
        <end position="148"/>
    </location>
</feature>
<keyword evidence="1" id="KW-0472">Membrane</keyword>
<evidence type="ECO:0000313" key="3">
    <source>
        <dbReference type="Proteomes" id="UP001526201"/>
    </source>
</evidence>
<dbReference type="Proteomes" id="UP001526201">
    <property type="component" value="Unassembled WGS sequence"/>
</dbReference>
<keyword evidence="1" id="KW-0812">Transmembrane</keyword>
<keyword evidence="3" id="KW-1185">Reference proteome</keyword>
<keyword evidence="1" id="KW-1133">Transmembrane helix</keyword>
<gene>
    <name evidence="2" type="ORF">H7J73_32920</name>
</gene>
<dbReference type="EMBL" id="JACKTY010000054">
    <property type="protein sequence ID" value="MCV7230819.1"/>
    <property type="molecule type" value="Genomic_DNA"/>
</dbReference>
<organism evidence="2 3">
    <name type="scientific">Mycolicibacterium komossense</name>
    <dbReference type="NCBI Taxonomy" id="1779"/>
    <lineage>
        <taxon>Bacteria</taxon>
        <taxon>Bacillati</taxon>
        <taxon>Actinomycetota</taxon>
        <taxon>Actinomycetes</taxon>
        <taxon>Mycobacteriales</taxon>
        <taxon>Mycobacteriaceae</taxon>
        <taxon>Mycolicibacterium</taxon>
    </lineage>
</organism>
<protein>
    <submittedName>
        <fullName evidence="2">NADH-quinone oxidoreductase subunit L</fullName>
    </submittedName>
</protein>
<accession>A0ABT3CMN3</accession>